<reference evidence="1" key="1">
    <citation type="journal article" date="2020" name="Stud. Mycol.">
        <title>101 Dothideomycetes genomes: a test case for predicting lifestyles and emergence of pathogens.</title>
        <authorList>
            <person name="Haridas S."/>
            <person name="Albert R."/>
            <person name="Binder M."/>
            <person name="Bloem J."/>
            <person name="Labutti K."/>
            <person name="Salamov A."/>
            <person name="Andreopoulos B."/>
            <person name="Baker S."/>
            <person name="Barry K."/>
            <person name="Bills G."/>
            <person name="Bluhm B."/>
            <person name="Cannon C."/>
            <person name="Castanera R."/>
            <person name="Culley D."/>
            <person name="Daum C."/>
            <person name="Ezra D."/>
            <person name="Gonzalez J."/>
            <person name="Henrissat B."/>
            <person name="Kuo A."/>
            <person name="Liang C."/>
            <person name="Lipzen A."/>
            <person name="Lutzoni F."/>
            <person name="Magnuson J."/>
            <person name="Mondo S."/>
            <person name="Nolan M."/>
            <person name="Ohm R."/>
            <person name="Pangilinan J."/>
            <person name="Park H.-J."/>
            <person name="Ramirez L."/>
            <person name="Alfaro M."/>
            <person name="Sun H."/>
            <person name="Tritt A."/>
            <person name="Yoshinaga Y."/>
            <person name="Zwiers L.-H."/>
            <person name="Turgeon B."/>
            <person name="Goodwin S."/>
            <person name="Spatafora J."/>
            <person name="Crous P."/>
            <person name="Grigoriev I."/>
        </authorList>
    </citation>
    <scope>NUCLEOTIDE SEQUENCE</scope>
    <source>
        <strain evidence="1">CBS 101060</strain>
    </source>
</reference>
<dbReference type="Proteomes" id="UP000799429">
    <property type="component" value="Unassembled WGS sequence"/>
</dbReference>
<evidence type="ECO:0000313" key="2">
    <source>
        <dbReference type="Proteomes" id="UP000799429"/>
    </source>
</evidence>
<name>A0A9P4SF37_9PEZI</name>
<sequence length="124" mass="14539">MEEMFNLYFFADEYDVPKLLNDTISVLYEHTALPTRMDIISAYEKLRSSSLLRKFFGGDSWIEDPPDLPAQFILDVMMGFARQIVDCKEKDSQLDPKCSYHEHANVEEKKNCPDYKKTSPDFRK</sequence>
<gene>
    <name evidence="1" type="ORF">M501DRAFT_1014631</name>
</gene>
<comment type="caution">
    <text evidence="1">The sequence shown here is derived from an EMBL/GenBank/DDBJ whole genome shotgun (WGS) entry which is preliminary data.</text>
</comment>
<dbReference type="EMBL" id="MU006092">
    <property type="protein sequence ID" value="KAF2840620.1"/>
    <property type="molecule type" value="Genomic_DNA"/>
</dbReference>
<protein>
    <submittedName>
        <fullName evidence="1">Uncharacterized protein</fullName>
    </submittedName>
</protein>
<keyword evidence="2" id="KW-1185">Reference proteome</keyword>
<proteinExistence type="predicted"/>
<organism evidence="1 2">
    <name type="scientific">Patellaria atrata CBS 101060</name>
    <dbReference type="NCBI Taxonomy" id="1346257"/>
    <lineage>
        <taxon>Eukaryota</taxon>
        <taxon>Fungi</taxon>
        <taxon>Dikarya</taxon>
        <taxon>Ascomycota</taxon>
        <taxon>Pezizomycotina</taxon>
        <taxon>Dothideomycetes</taxon>
        <taxon>Dothideomycetes incertae sedis</taxon>
        <taxon>Patellariales</taxon>
        <taxon>Patellariaceae</taxon>
        <taxon>Patellaria</taxon>
    </lineage>
</organism>
<dbReference type="AlphaFoldDB" id="A0A9P4SF37"/>
<evidence type="ECO:0000313" key="1">
    <source>
        <dbReference type="EMBL" id="KAF2840620.1"/>
    </source>
</evidence>
<accession>A0A9P4SF37</accession>